<keyword evidence="4" id="KW-1185">Reference proteome</keyword>
<dbReference type="HOGENOM" id="CLU_1652161_0_0_1"/>
<feature type="region of interest" description="Disordered" evidence="1">
    <location>
        <begin position="1"/>
        <end position="23"/>
    </location>
</feature>
<dbReference type="OrthoDB" id="4161200at2759"/>
<reference evidence="3 4" key="1">
    <citation type="submission" date="2015-01" db="EMBL/GenBank/DDBJ databases">
        <title>The Genome Sequence of Exophiala mesophila CBS40295.</title>
        <authorList>
            <consortium name="The Broad Institute Genomics Platform"/>
            <person name="Cuomo C."/>
            <person name="de Hoog S."/>
            <person name="Gorbushina A."/>
            <person name="Stielow B."/>
            <person name="Teixiera M."/>
            <person name="Abouelleil A."/>
            <person name="Chapman S.B."/>
            <person name="Priest M."/>
            <person name="Young S.K."/>
            <person name="Wortman J."/>
            <person name="Nusbaum C."/>
            <person name="Birren B."/>
        </authorList>
    </citation>
    <scope>NUCLEOTIDE SEQUENCE [LARGE SCALE GENOMIC DNA]</scope>
    <source>
        <strain evidence="3 4">CBS 40295</strain>
    </source>
</reference>
<evidence type="ECO:0000313" key="3">
    <source>
        <dbReference type="EMBL" id="KIV98011.1"/>
    </source>
</evidence>
<dbReference type="STRING" id="212818.A0A0D1YBN2"/>
<sequence length="160" mass="18235">MPSQLRTVSYRRSTATSGSKERMKSAPKILVELKRALRTDLDHRYSHYVALKGIKTKASLTPEPKLLIRQRIKEDYDYSMAKHVMIYLDTFHHRGARGQDLRPNHLLWGSMAKGILKHALIGLAFLHKNDIIHGDLWPGNTLPATSNTDSLPEDDLQQVL</sequence>
<gene>
    <name evidence="3" type="ORF">PV10_01705</name>
</gene>
<dbReference type="AlphaFoldDB" id="A0A0D1YBN2"/>
<organism evidence="3 4">
    <name type="scientific">Exophiala mesophila</name>
    <name type="common">Black yeast-like fungus</name>
    <dbReference type="NCBI Taxonomy" id="212818"/>
    <lineage>
        <taxon>Eukaryota</taxon>
        <taxon>Fungi</taxon>
        <taxon>Dikarya</taxon>
        <taxon>Ascomycota</taxon>
        <taxon>Pezizomycotina</taxon>
        <taxon>Eurotiomycetes</taxon>
        <taxon>Chaetothyriomycetidae</taxon>
        <taxon>Chaetothyriales</taxon>
        <taxon>Herpotrichiellaceae</taxon>
        <taxon>Exophiala</taxon>
    </lineage>
</organism>
<dbReference type="VEuPathDB" id="FungiDB:PV10_01705"/>
<dbReference type="Proteomes" id="UP000054302">
    <property type="component" value="Unassembled WGS sequence"/>
</dbReference>
<name>A0A0D1YBN2_EXOME</name>
<dbReference type="RefSeq" id="XP_016229585.1">
    <property type="nucleotide sequence ID" value="XM_016365936.1"/>
</dbReference>
<dbReference type="Gene3D" id="3.30.200.20">
    <property type="entry name" value="Phosphorylase Kinase, domain 1"/>
    <property type="match status" value="1"/>
</dbReference>
<dbReference type="InterPro" id="IPR000719">
    <property type="entry name" value="Prot_kinase_dom"/>
</dbReference>
<evidence type="ECO:0000256" key="1">
    <source>
        <dbReference type="SAM" id="MobiDB-lite"/>
    </source>
</evidence>
<dbReference type="PROSITE" id="PS50011">
    <property type="entry name" value="PROTEIN_KINASE_DOM"/>
    <property type="match status" value="1"/>
</dbReference>
<feature type="domain" description="Protein kinase" evidence="2">
    <location>
        <begin position="1"/>
        <end position="160"/>
    </location>
</feature>
<evidence type="ECO:0000259" key="2">
    <source>
        <dbReference type="PROSITE" id="PS50011"/>
    </source>
</evidence>
<dbReference type="EMBL" id="KN847520">
    <property type="protein sequence ID" value="KIV98011.1"/>
    <property type="molecule type" value="Genomic_DNA"/>
</dbReference>
<dbReference type="GO" id="GO:0004672">
    <property type="term" value="F:protein kinase activity"/>
    <property type="evidence" value="ECO:0007669"/>
    <property type="project" value="InterPro"/>
</dbReference>
<dbReference type="Gene3D" id="1.10.510.10">
    <property type="entry name" value="Transferase(Phosphotransferase) domain 1"/>
    <property type="match status" value="1"/>
</dbReference>
<protein>
    <recommendedName>
        <fullName evidence="2">Protein kinase domain-containing protein</fullName>
    </recommendedName>
</protein>
<proteinExistence type="predicted"/>
<dbReference type="InterPro" id="IPR011009">
    <property type="entry name" value="Kinase-like_dom_sf"/>
</dbReference>
<feature type="compositionally biased region" description="Polar residues" evidence="1">
    <location>
        <begin position="1"/>
        <end position="18"/>
    </location>
</feature>
<dbReference type="SUPFAM" id="SSF56112">
    <property type="entry name" value="Protein kinase-like (PK-like)"/>
    <property type="match status" value="1"/>
</dbReference>
<accession>A0A0D1YBN2</accession>
<evidence type="ECO:0000313" key="4">
    <source>
        <dbReference type="Proteomes" id="UP000054302"/>
    </source>
</evidence>
<dbReference type="GeneID" id="27319550"/>
<dbReference type="GO" id="GO:0005524">
    <property type="term" value="F:ATP binding"/>
    <property type="evidence" value="ECO:0007669"/>
    <property type="project" value="InterPro"/>
</dbReference>